<evidence type="ECO:0000313" key="1">
    <source>
        <dbReference type="EMBL" id="GBP29328.1"/>
    </source>
</evidence>
<name>A0A4C1US99_EUMVA</name>
<dbReference type="Proteomes" id="UP000299102">
    <property type="component" value="Unassembled WGS sequence"/>
</dbReference>
<gene>
    <name evidence="1" type="ORF">EVAR_22699_1</name>
</gene>
<dbReference type="EMBL" id="BGZK01000219">
    <property type="protein sequence ID" value="GBP29328.1"/>
    <property type="molecule type" value="Genomic_DNA"/>
</dbReference>
<dbReference type="AlphaFoldDB" id="A0A4C1US99"/>
<organism evidence="1 2">
    <name type="scientific">Eumeta variegata</name>
    <name type="common">Bagworm moth</name>
    <name type="synonym">Eumeta japonica</name>
    <dbReference type="NCBI Taxonomy" id="151549"/>
    <lineage>
        <taxon>Eukaryota</taxon>
        <taxon>Metazoa</taxon>
        <taxon>Ecdysozoa</taxon>
        <taxon>Arthropoda</taxon>
        <taxon>Hexapoda</taxon>
        <taxon>Insecta</taxon>
        <taxon>Pterygota</taxon>
        <taxon>Neoptera</taxon>
        <taxon>Endopterygota</taxon>
        <taxon>Lepidoptera</taxon>
        <taxon>Glossata</taxon>
        <taxon>Ditrysia</taxon>
        <taxon>Tineoidea</taxon>
        <taxon>Psychidae</taxon>
        <taxon>Oiketicinae</taxon>
        <taxon>Eumeta</taxon>
    </lineage>
</organism>
<keyword evidence="2" id="KW-1185">Reference proteome</keyword>
<reference evidence="1 2" key="1">
    <citation type="journal article" date="2019" name="Commun. Biol.">
        <title>The bagworm genome reveals a unique fibroin gene that provides high tensile strength.</title>
        <authorList>
            <person name="Kono N."/>
            <person name="Nakamura H."/>
            <person name="Ohtoshi R."/>
            <person name="Tomita M."/>
            <person name="Numata K."/>
            <person name="Arakawa K."/>
        </authorList>
    </citation>
    <scope>NUCLEOTIDE SEQUENCE [LARGE SCALE GENOMIC DNA]</scope>
</reference>
<protein>
    <submittedName>
        <fullName evidence="1">Uncharacterized protein</fullName>
    </submittedName>
</protein>
<evidence type="ECO:0000313" key="2">
    <source>
        <dbReference type="Proteomes" id="UP000299102"/>
    </source>
</evidence>
<comment type="caution">
    <text evidence="1">The sequence shown here is derived from an EMBL/GenBank/DDBJ whole genome shotgun (WGS) entry which is preliminary data.</text>
</comment>
<accession>A0A4C1US99</accession>
<proteinExistence type="predicted"/>
<sequence length="114" mass="12402">MSVTIPVDGARGQLTRTRKVAGARAITSGPAHKPRFVDRQPLPGLVVTLACAYLARRSRSFAVWGCGKSFFGPARRRLARALLNEPSVRAVGGSDCRSVYGVDCYRRTVLSRRA</sequence>